<sequence length="193" mass="22222">MDKFEKHITDLKSGKEIALAFFMDKYGDALNFFAYKIISDKQACAEIVSDAFVKLWQKRMDFTAIQPLQSFLYRVTQNACLDFLRTNKNKYKEDQSALLELEASDQDIMKKIIYNELVQLLVEEIKKLPKQQAAVIHLAIMEGKNTEEICQELNTSSSAVYFARSKAIATLRKIFEQKKLSLHLSLFLAMCTS</sequence>
<reference evidence="7 8" key="1">
    <citation type="submission" date="2023-02" db="EMBL/GenBank/DDBJ databases">
        <title>Genome sequence of Sphingobacterium sp. KACC 22765.</title>
        <authorList>
            <person name="Kim S."/>
            <person name="Heo J."/>
            <person name="Kwon S.-W."/>
        </authorList>
    </citation>
    <scope>NUCLEOTIDE SEQUENCE [LARGE SCALE GENOMIC DNA]</scope>
    <source>
        <strain evidence="7 8">KACC 22765</strain>
    </source>
</reference>
<dbReference type="SUPFAM" id="SSF88659">
    <property type="entry name" value="Sigma3 and sigma4 domains of RNA polymerase sigma factors"/>
    <property type="match status" value="1"/>
</dbReference>
<dbReference type="SUPFAM" id="SSF88946">
    <property type="entry name" value="Sigma2 domain of RNA polymerase sigma factors"/>
    <property type="match status" value="1"/>
</dbReference>
<evidence type="ECO:0000313" key="7">
    <source>
        <dbReference type="EMBL" id="WDF67308.1"/>
    </source>
</evidence>
<evidence type="ECO:0000256" key="4">
    <source>
        <dbReference type="ARBA" id="ARBA00023163"/>
    </source>
</evidence>
<dbReference type="InterPro" id="IPR014284">
    <property type="entry name" value="RNA_pol_sigma-70_dom"/>
</dbReference>
<dbReference type="PANTHER" id="PTHR43133:SF46">
    <property type="entry name" value="RNA POLYMERASE SIGMA-70 FACTOR ECF SUBFAMILY"/>
    <property type="match status" value="1"/>
</dbReference>
<dbReference type="InterPro" id="IPR036388">
    <property type="entry name" value="WH-like_DNA-bd_sf"/>
</dbReference>
<organism evidence="7 8">
    <name type="scientific">Sphingobacterium oryzagri</name>
    <dbReference type="NCBI Taxonomy" id="3025669"/>
    <lineage>
        <taxon>Bacteria</taxon>
        <taxon>Pseudomonadati</taxon>
        <taxon>Bacteroidota</taxon>
        <taxon>Sphingobacteriia</taxon>
        <taxon>Sphingobacteriales</taxon>
        <taxon>Sphingobacteriaceae</taxon>
        <taxon>Sphingobacterium</taxon>
    </lineage>
</organism>
<dbReference type="EMBL" id="CP117880">
    <property type="protein sequence ID" value="WDF67308.1"/>
    <property type="molecule type" value="Genomic_DNA"/>
</dbReference>
<evidence type="ECO:0000259" key="5">
    <source>
        <dbReference type="Pfam" id="PF04542"/>
    </source>
</evidence>
<dbReference type="RefSeq" id="WP_274266038.1">
    <property type="nucleotide sequence ID" value="NZ_CP117880.1"/>
</dbReference>
<evidence type="ECO:0000256" key="1">
    <source>
        <dbReference type="ARBA" id="ARBA00010641"/>
    </source>
</evidence>
<keyword evidence="8" id="KW-1185">Reference proteome</keyword>
<dbReference type="Proteomes" id="UP001221558">
    <property type="component" value="Chromosome"/>
</dbReference>
<feature type="domain" description="RNA polymerase sigma-70 region 2" evidence="5">
    <location>
        <begin position="24"/>
        <end position="88"/>
    </location>
</feature>
<evidence type="ECO:0000256" key="3">
    <source>
        <dbReference type="ARBA" id="ARBA00023082"/>
    </source>
</evidence>
<evidence type="ECO:0000256" key="2">
    <source>
        <dbReference type="ARBA" id="ARBA00023015"/>
    </source>
</evidence>
<dbReference type="InterPro" id="IPR013324">
    <property type="entry name" value="RNA_pol_sigma_r3/r4-like"/>
</dbReference>
<dbReference type="PANTHER" id="PTHR43133">
    <property type="entry name" value="RNA POLYMERASE ECF-TYPE SIGMA FACTO"/>
    <property type="match status" value="1"/>
</dbReference>
<dbReference type="InterPro" id="IPR007627">
    <property type="entry name" value="RNA_pol_sigma70_r2"/>
</dbReference>
<dbReference type="InterPro" id="IPR013249">
    <property type="entry name" value="RNA_pol_sigma70_r4_t2"/>
</dbReference>
<evidence type="ECO:0000259" key="6">
    <source>
        <dbReference type="Pfam" id="PF08281"/>
    </source>
</evidence>
<accession>A0ABY7WCC1</accession>
<dbReference type="NCBIfam" id="TIGR02937">
    <property type="entry name" value="sigma70-ECF"/>
    <property type="match status" value="1"/>
</dbReference>
<evidence type="ECO:0000313" key="8">
    <source>
        <dbReference type="Proteomes" id="UP001221558"/>
    </source>
</evidence>
<protein>
    <submittedName>
        <fullName evidence="7">Sigma-70 family RNA polymerase sigma factor</fullName>
    </submittedName>
</protein>
<dbReference type="Gene3D" id="1.10.1740.10">
    <property type="match status" value="1"/>
</dbReference>
<dbReference type="Pfam" id="PF08281">
    <property type="entry name" value="Sigma70_r4_2"/>
    <property type="match status" value="1"/>
</dbReference>
<gene>
    <name evidence="7" type="ORF">PQ465_13440</name>
</gene>
<name>A0ABY7WCC1_9SPHI</name>
<feature type="domain" description="RNA polymerase sigma factor 70 region 4 type 2" evidence="6">
    <location>
        <begin position="121"/>
        <end position="171"/>
    </location>
</feature>
<keyword evidence="3" id="KW-0731">Sigma factor</keyword>
<dbReference type="Pfam" id="PF04542">
    <property type="entry name" value="Sigma70_r2"/>
    <property type="match status" value="1"/>
</dbReference>
<dbReference type="Gene3D" id="1.10.10.10">
    <property type="entry name" value="Winged helix-like DNA-binding domain superfamily/Winged helix DNA-binding domain"/>
    <property type="match status" value="1"/>
</dbReference>
<dbReference type="InterPro" id="IPR013325">
    <property type="entry name" value="RNA_pol_sigma_r2"/>
</dbReference>
<comment type="similarity">
    <text evidence="1">Belongs to the sigma-70 factor family. ECF subfamily.</text>
</comment>
<keyword evidence="2" id="KW-0805">Transcription regulation</keyword>
<keyword evidence="4" id="KW-0804">Transcription</keyword>
<proteinExistence type="inferred from homology"/>
<dbReference type="InterPro" id="IPR039425">
    <property type="entry name" value="RNA_pol_sigma-70-like"/>
</dbReference>